<comment type="caution">
    <text evidence="1">The sequence shown here is derived from an EMBL/GenBank/DDBJ whole genome shotgun (WGS) entry which is preliminary data.</text>
</comment>
<keyword evidence="2" id="KW-1185">Reference proteome</keyword>
<proteinExistence type="predicted"/>
<dbReference type="PANTHER" id="PTHR33332">
    <property type="entry name" value="REVERSE TRANSCRIPTASE DOMAIN-CONTAINING PROTEIN"/>
    <property type="match status" value="1"/>
</dbReference>
<accession>A0ABQ9CX37</accession>
<protein>
    <submittedName>
        <fullName evidence="1">Uncharacterized protein</fullName>
    </submittedName>
</protein>
<organism evidence="1 2">
    <name type="scientific">Willisornis vidua</name>
    <name type="common">Xingu scale-backed antbird</name>
    <dbReference type="NCBI Taxonomy" id="1566151"/>
    <lineage>
        <taxon>Eukaryota</taxon>
        <taxon>Metazoa</taxon>
        <taxon>Chordata</taxon>
        <taxon>Craniata</taxon>
        <taxon>Vertebrata</taxon>
        <taxon>Euteleostomi</taxon>
        <taxon>Archelosauria</taxon>
        <taxon>Archosauria</taxon>
        <taxon>Dinosauria</taxon>
        <taxon>Saurischia</taxon>
        <taxon>Theropoda</taxon>
        <taxon>Coelurosauria</taxon>
        <taxon>Aves</taxon>
        <taxon>Neognathae</taxon>
        <taxon>Neoaves</taxon>
        <taxon>Telluraves</taxon>
        <taxon>Australaves</taxon>
        <taxon>Passeriformes</taxon>
        <taxon>Thamnophilidae</taxon>
        <taxon>Willisornis</taxon>
    </lineage>
</organism>
<evidence type="ECO:0000313" key="1">
    <source>
        <dbReference type="EMBL" id="KAJ7407489.1"/>
    </source>
</evidence>
<sequence length="186" mass="21613">MSQQCAQVTEKASGILALISNGVDSRTRVVIVLLYLVLVRAHLECCVQFWAPQYKEGTEVLECFQRKATDLVKGLECKTYVQWLRELELFSLQKCRIRGDLFTLDNFLRRGFSQVGVSLFSQAISDRTRGNGLKLRQGRFRLDIRRNFFMERVVKHWNRLRREVVESPCLEVSKERLNVALHSMSS</sequence>
<dbReference type="EMBL" id="WHWB01034599">
    <property type="protein sequence ID" value="KAJ7407489.1"/>
    <property type="molecule type" value="Genomic_DNA"/>
</dbReference>
<dbReference type="Proteomes" id="UP001145742">
    <property type="component" value="Unassembled WGS sequence"/>
</dbReference>
<name>A0ABQ9CX37_9PASS</name>
<evidence type="ECO:0000313" key="2">
    <source>
        <dbReference type="Proteomes" id="UP001145742"/>
    </source>
</evidence>
<gene>
    <name evidence="1" type="ORF">WISP_126420</name>
</gene>
<reference evidence="1" key="1">
    <citation type="submission" date="2019-10" db="EMBL/GenBank/DDBJ databases">
        <authorList>
            <person name="Soares A.E.R."/>
            <person name="Aleixo A."/>
            <person name="Schneider P."/>
            <person name="Miyaki C.Y."/>
            <person name="Schneider M.P."/>
            <person name="Mello C."/>
            <person name="Vasconcelos A.T.R."/>
        </authorList>
    </citation>
    <scope>NUCLEOTIDE SEQUENCE</scope>
    <source>
        <tissue evidence="1">Muscle</tissue>
    </source>
</reference>